<feature type="domain" description="Protein kinase" evidence="1">
    <location>
        <begin position="1"/>
        <end position="203"/>
    </location>
</feature>
<dbReference type="PANTHER" id="PTHR24416">
    <property type="entry name" value="TYROSINE-PROTEIN KINASE RECEPTOR"/>
    <property type="match status" value="1"/>
</dbReference>
<organism evidence="2 3">
    <name type="scientific">Holothuria leucospilota</name>
    <name type="common">Black long sea cucumber</name>
    <name type="synonym">Mertensiothuria leucospilota</name>
    <dbReference type="NCBI Taxonomy" id="206669"/>
    <lineage>
        <taxon>Eukaryota</taxon>
        <taxon>Metazoa</taxon>
        <taxon>Echinodermata</taxon>
        <taxon>Eleutherozoa</taxon>
        <taxon>Echinozoa</taxon>
        <taxon>Holothuroidea</taxon>
        <taxon>Aspidochirotacea</taxon>
        <taxon>Aspidochirotida</taxon>
        <taxon>Holothuriidae</taxon>
        <taxon>Holothuria</taxon>
    </lineage>
</organism>
<keyword evidence="2" id="KW-0675">Receptor</keyword>
<dbReference type="GO" id="GO:0005524">
    <property type="term" value="F:ATP binding"/>
    <property type="evidence" value="ECO:0007669"/>
    <property type="project" value="InterPro"/>
</dbReference>
<dbReference type="GO" id="GO:0004714">
    <property type="term" value="F:transmembrane receptor protein tyrosine kinase activity"/>
    <property type="evidence" value="ECO:0007669"/>
    <property type="project" value="TreeGrafter"/>
</dbReference>
<evidence type="ECO:0000313" key="3">
    <source>
        <dbReference type="Proteomes" id="UP001152320"/>
    </source>
</evidence>
<dbReference type="GO" id="GO:0007169">
    <property type="term" value="P:cell surface receptor protein tyrosine kinase signaling pathway"/>
    <property type="evidence" value="ECO:0007669"/>
    <property type="project" value="TreeGrafter"/>
</dbReference>
<dbReference type="AlphaFoldDB" id="A0A9Q1H2X6"/>
<comment type="caution">
    <text evidence="2">The sequence shown here is derived from an EMBL/GenBank/DDBJ whole genome shotgun (WGS) entry which is preliminary data.</text>
</comment>
<dbReference type="OrthoDB" id="5979581at2759"/>
<dbReference type="Proteomes" id="UP001152320">
    <property type="component" value="Chromosome 13"/>
</dbReference>
<dbReference type="InterPro" id="IPR001245">
    <property type="entry name" value="Ser-Thr/Tyr_kinase_cat_dom"/>
</dbReference>
<keyword evidence="3" id="KW-1185">Reference proteome</keyword>
<dbReference type="GO" id="GO:0043235">
    <property type="term" value="C:receptor complex"/>
    <property type="evidence" value="ECO:0007669"/>
    <property type="project" value="TreeGrafter"/>
</dbReference>
<dbReference type="PROSITE" id="PS50011">
    <property type="entry name" value="PROTEIN_KINASE_DOM"/>
    <property type="match status" value="1"/>
</dbReference>
<gene>
    <name evidence="2" type="ORF">HOLleu_27024</name>
</gene>
<dbReference type="PANTHER" id="PTHR24416:SF611">
    <property type="entry name" value="TYROSINE-PROTEIN KINASE TRANSMEMBRANE RECEPTOR ROR"/>
    <property type="match status" value="1"/>
</dbReference>
<evidence type="ECO:0000259" key="1">
    <source>
        <dbReference type="PROSITE" id="PS50011"/>
    </source>
</evidence>
<accession>A0A9Q1H2X6</accession>
<dbReference type="GO" id="GO:0005886">
    <property type="term" value="C:plasma membrane"/>
    <property type="evidence" value="ECO:0007669"/>
    <property type="project" value="TreeGrafter"/>
</dbReference>
<evidence type="ECO:0000313" key="2">
    <source>
        <dbReference type="EMBL" id="KAJ8030570.1"/>
    </source>
</evidence>
<dbReference type="EMBL" id="JAIZAY010000013">
    <property type="protein sequence ID" value="KAJ8030570.1"/>
    <property type="molecule type" value="Genomic_DNA"/>
</dbReference>
<dbReference type="Gene3D" id="1.10.510.10">
    <property type="entry name" value="Transferase(Phosphotransferase) domain 1"/>
    <property type="match status" value="1"/>
</dbReference>
<dbReference type="InterPro" id="IPR000719">
    <property type="entry name" value="Prot_kinase_dom"/>
</dbReference>
<dbReference type="InterPro" id="IPR011009">
    <property type="entry name" value="Kinase-like_dom_sf"/>
</dbReference>
<dbReference type="Pfam" id="PF07714">
    <property type="entry name" value="PK_Tyr_Ser-Thr"/>
    <property type="match status" value="1"/>
</dbReference>
<name>A0A9Q1H2X6_HOLLE</name>
<dbReference type="SUPFAM" id="SSF56112">
    <property type="entry name" value="Protein kinase-like (PK-like)"/>
    <property type="match status" value="1"/>
</dbReference>
<protein>
    <submittedName>
        <fullName evidence="2">Fibroblast growth factor receptor 3</fullName>
    </submittedName>
</protein>
<sequence length="203" mass="22906">MKRGLLYNRWMGSIAASNLSNKNVVISTVSDATLQETGIHWNEFIKRVLELPFSGSLVKIEGIWIDPAHNYLLYEYMICETLRAKITDVQPTGASRKSDTLTASKVKHFFLDIIQGIELLHSYGFLHPGLSTKKILITKHGVCKLYDFCLSYDASKIVALKKPQTMSSLNDFAPEALFRNEYTQKSDVWSLAVVLWEVLSAGM</sequence>
<proteinExistence type="predicted"/>
<dbReference type="InterPro" id="IPR050122">
    <property type="entry name" value="RTK"/>
</dbReference>
<reference evidence="2" key="1">
    <citation type="submission" date="2021-10" db="EMBL/GenBank/DDBJ databases">
        <title>Tropical sea cucumber genome reveals ecological adaptation and Cuvierian tubules defense mechanism.</title>
        <authorList>
            <person name="Chen T."/>
        </authorList>
    </citation>
    <scope>NUCLEOTIDE SEQUENCE</scope>
    <source>
        <strain evidence="2">Nanhai2018</strain>
        <tissue evidence="2">Muscle</tissue>
    </source>
</reference>